<proteinExistence type="inferred from homology"/>
<evidence type="ECO:0000313" key="6">
    <source>
        <dbReference type="Proteomes" id="UP000265180"/>
    </source>
</evidence>
<reference evidence="5 6" key="2">
    <citation type="submission" date="2017-04" db="EMBL/GenBank/DDBJ databases">
        <title>CpG methylation of centromeres and impact of large insertions on vertebrate speciation.</title>
        <authorList>
            <person name="Ichikawa K."/>
            <person name="Yoshimura J."/>
            <person name="Morishita S."/>
        </authorList>
    </citation>
    <scope>NUCLEOTIDE SEQUENCE</scope>
    <source>
        <strain evidence="5 6">HNI</strain>
    </source>
</reference>
<reference evidence="5" key="3">
    <citation type="submission" date="2025-08" db="UniProtKB">
        <authorList>
            <consortium name="Ensembl"/>
        </authorList>
    </citation>
    <scope>IDENTIFICATION</scope>
    <source>
        <strain evidence="5">HNI</strain>
    </source>
</reference>
<dbReference type="InterPro" id="IPR029034">
    <property type="entry name" value="Cystine-knot_cytokine"/>
</dbReference>
<dbReference type="Proteomes" id="UP000265180">
    <property type="component" value="Chromosome 6"/>
</dbReference>
<reference evidence="5" key="4">
    <citation type="submission" date="2025-09" db="UniProtKB">
        <authorList>
            <consortium name="Ensembl"/>
        </authorList>
    </citation>
    <scope>IDENTIFICATION</scope>
    <source>
        <strain evidence="5">HNI</strain>
    </source>
</reference>
<protein>
    <recommendedName>
        <fullName evidence="7">Interleukin 17c</fullName>
    </recommendedName>
</protein>
<dbReference type="InterPro" id="IPR010345">
    <property type="entry name" value="IL-17_fam"/>
</dbReference>
<evidence type="ECO:0000256" key="1">
    <source>
        <dbReference type="ARBA" id="ARBA00004613"/>
    </source>
</evidence>
<evidence type="ECO:0008006" key="7">
    <source>
        <dbReference type="Google" id="ProtNLM"/>
    </source>
</evidence>
<sequence length="195" mass="21763">MRLNQVSQCLQLERTSSSSSHLHSSSSSAVCLSLCLQILIGTVCLVALCACKKCVSVDDLKKIEEKAMRKHGIWQHSISTPSSDATGCPVDLYQNWDSKDEKRSVSPWKYTEVTREGYFPPSYMEAQCLCKGCILKEKNNVIESNDFNSKPLVVSRMFLRRVLCEGGNNGTAKTYKLERVQLDVAVGCICVRTRS</sequence>
<dbReference type="Gene3D" id="2.10.90.10">
    <property type="entry name" value="Cystine-knot cytokines"/>
    <property type="match status" value="1"/>
</dbReference>
<keyword evidence="4" id="KW-0732">Signal</keyword>
<evidence type="ECO:0000256" key="2">
    <source>
        <dbReference type="ARBA" id="ARBA00007236"/>
    </source>
</evidence>
<keyword evidence="3" id="KW-0964">Secreted</keyword>
<reference key="1">
    <citation type="journal article" date="2007" name="Nature">
        <title>The medaka draft genome and insights into vertebrate genome evolution.</title>
        <authorList>
            <person name="Kasahara M."/>
            <person name="Naruse K."/>
            <person name="Sasaki S."/>
            <person name="Nakatani Y."/>
            <person name="Qu W."/>
            <person name="Ahsan B."/>
            <person name="Yamada T."/>
            <person name="Nagayasu Y."/>
            <person name="Doi K."/>
            <person name="Kasai Y."/>
            <person name="Jindo T."/>
            <person name="Kobayashi D."/>
            <person name="Shimada A."/>
            <person name="Toyoda A."/>
            <person name="Kuroki Y."/>
            <person name="Fujiyama A."/>
            <person name="Sasaki T."/>
            <person name="Shimizu A."/>
            <person name="Asakawa S."/>
            <person name="Shimizu N."/>
            <person name="Hashimoto S."/>
            <person name="Yang J."/>
            <person name="Lee Y."/>
            <person name="Matsushima K."/>
            <person name="Sugano S."/>
            <person name="Sakaizumi M."/>
            <person name="Narita T."/>
            <person name="Ohishi K."/>
            <person name="Haga S."/>
            <person name="Ohta F."/>
            <person name="Nomoto H."/>
            <person name="Nogata K."/>
            <person name="Morishita T."/>
            <person name="Endo T."/>
            <person name="Shin-I T."/>
            <person name="Takeda H."/>
            <person name="Morishita S."/>
            <person name="Kohara Y."/>
        </authorList>
    </citation>
    <scope>NUCLEOTIDE SEQUENCE [LARGE SCALE GENOMIC DNA]</scope>
    <source>
        <strain>Hd-rR</strain>
    </source>
</reference>
<name>A0A3P9L2C8_ORYLA</name>
<evidence type="ECO:0000256" key="4">
    <source>
        <dbReference type="ARBA" id="ARBA00022729"/>
    </source>
</evidence>
<evidence type="ECO:0000256" key="3">
    <source>
        <dbReference type="ARBA" id="ARBA00022525"/>
    </source>
</evidence>
<dbReference type="GO" id="GO:0005125">
    <property type="term" value="F:cytokine activity"/>
    <property type="evidence" value="ECO:0007669"/>
    <property type="project" value="InterPro"/>
</dbReference>
<dbReference type="AlphaFoldDB" id="A0A3P9L2C8"/>
<dbReference type="GO" id="GO:0005576">
    <property type="term" value="C:extracellular region"/>
    <property type="evidence" value="ECO:0007669"/>
    <property type="project" value="UniProtKB-SubCell"/>
</dbReference>
<comment type="similarity">
    <text evidence="2">Belongs to the IL-17 family.</text>
</comment>
<dbReference type="SUPFAM" id="SSF57501">
    <property type="entry name" value="Cystine-knot cytokines"/>
    <property type="match status" value="1"/>
</dbReference>
<dbReference type="Ensembl" id="ENSORLT00020033225.1">
    <property type="protein sequence ID" value="ENSORLP00020014860.1"/>
    <property type="gene ID" value="ENSORLG00020000423.1"/>
</dbReference>
<organism evidence="5 6">
    <name type="scientific">Oryzias latipes</name>
    <name type="common">Japanese rice fish</name>
    <name type="synonym">Japanese killifish</name>
    <dbReference type="NCBI Taxonomy" id="8090"/>
    <lineage>
        <taxon>Eukaryota</taxon>
        <taxon>Metazoa</taxon>
        <taxon>Chordata</taxon>
        <taxon>Craniata</taxon>
        <taxon>Vertebrata</taxon>
        <taxon>Euteleostomi</taxon>
        <taxon>Actinopterygii</taxon>
        <taxon>Neopterygii</taxon>
        <taxon>Teleostei</taxon>
        <taxon>Neoteleostei</taxon>
        <taxon>Acanthomorphata</taxon>
        <taxon>Ovalentaria</taxon>
        <taxon>Atherinomorphae</taxon>
        <taxon>Beloniformes</taxon>
        <taxon>Adrianichthyidae</taxon>
        <taxon>Oryziinae</taxon>
        <taxon>Oryzias</taxon>
    </lineage>
</organism>
<evidence type="ECO:0000313" key="5">
    <source>
        <dbReference type="Ensembl" id="ENSORLP00020014860.1"/>
    </source>
</evidence>
<comment type="subcellular location">
    <subcellularLocation>
        <location evidence="1">Secreted</location>
    </subcellularLocation>
</comment>
<dbReference type="Pfam" id="PF06083">
    <property type="entry name" value="IL17"/>
    <property type="match status" value="1"/>
</dbReference>
<accession>A0A3P9L2C8</accession>